<sequence length="240" mass="26887">MLVTMDIHIRLLGWIGLIVLVVSSATSFPQSESRSVLLLRRQTRQLECTSYSELQHRLSFDVMDLTRGTAEQLFQQGVITQADLRSAAIAMCSVLSSLLDRYRNTLESCPNADEVLANMHVFSGLCYENGTMTEFLYRLIDGFVTSNFAWESECSHQVGPVLRSCRSESLDPTIDMGKGPQAYRHIMIEQERCNSEGFDKNDVNACGDVESLKRLACFCDLMLTVGPGVTFRLSDFWTAG</sequence>
<keyword evidence="2" id="KW-1185">Reference proteome</keyword>
<gene>
    <name evidence="1" type="ORF">KP79_PYT13671</name>
</gene>
<evidence type="ECO:0000313" key="2">
    <source>
        <dbReference type="Proteomes" id="UP000242188"/>
    </source>
</evidence>
<dbReference type="Proteomes" id="UP000242188">
    <property type="component" value="Unassembled WGS sequence"/>
</dbReference>
<organism evidence="1 2">
    <name type="scientific">Mizuhopecten yessoensis</name>
    <name type="common">Japanese scallop</name>
    <name type="synonym">Patinopecten yessoensis</name>
    <dbReference type="NCBI Taxonomy" id="6573"/>
    <lineage>
        <taxon>Eukaryota</taxon>
        <taxon>Metazoa</taxon>
        <taxon>Spiralia</taxon>
        <taxon>Lophotrochozoa</taxon>
        <taxon>Mollusca</taxon>
        <taxon>Bivalvia</taxon>
        <taxon>Autobranchia</taxon>
        <taxon>Pteriomorphia</taxon>
        <taxon>Pectinida</taxon>
        <taxon>Pectinoidea</taxon>
        <taxon>Pectinidae</taxon>
        <taxon>Mizuhopecten</taxon>
    </lineage>
</organism>
<dbReference type="AlphaFoldDB" id="A0A210QXT1"/>
<comment type="caution">
    <text evidence="1">The sequence shown here is derived from an EMBL/GenBank/DDBJ whole genome shotgun (WGS) entry which is preliminary data.</text>
</comment>
<name>A0A210QXT1_MIZYE</name>
<evidence type="ECO:0000313" key="1">
    <source>
        <dbReference type="EMBL" id="OWF53558.1"/>
    </source>
</evidence>
<protein>
    <submittedName>
        <fullName evidence="1">Uncharacterized protein</fullName>
    </submittedName>
</protein>
<proteinExistence type="predicted"/>
<accession>A0A210QXT1</accession>
<dbReference type="EMBL" id="NEDP02001335">
    <property type="protein sequence ID" value="OWF53558.1"/>
    <property type="molecule type" value="Genomic_DNA"/>
</dbReference>
<reference evidence="1 2" key="1">
    <citation type="journal article" date="2017" name="Nat. Ecol. Evol.">
        <title>Scallop genome provides insights into evolution of bilaterian karyotype and development.</title>
        <authorList>
            <person name="Wang S."/>
            <person name="Zhang J."/>
            <person name="Jiao W."/>
            <person name="Li J."/>
            <person name="Xun X."/>
            <person name="Sun Y."/>
            <person name="Guo X."/>
            <person name="Huan P."/>
            <person name="Dong B."/>
            <person name="Zhang L."/>
            <person name="Hu X."/>
            <person name="Sun X."/>
            <person name="Wang J."/>
            <person name="Zhao C."/>
            <person name="Wang Y."/>
            <person name="Wang D."/>
            <person name="Huang X."/>
            <person name="Wang R."/>
            <person name="Lv J."/>
            <person name="Li Y."/>
            <person name="Zhang Z."/>
            <person name="Liu B."/>
            <person name="Lu W."/>
            <person name="Hui Y."/>
            <person name="Liang J."/>
            <person name="Zhou Z."/>
            <person name="Hou R."/>
            <person name="Li X."/>
            <person name="Liu Y."/>
            <person name="Li H."/>
            <person name="Ning X."/>
            <person name="Lin Y."/>
            <person name="Zhao L."/>
            <person name="Xing Q."/>
            <person name="Dou J."/>
            <person name="Li Y."/>
            <person name="Mao J."/>
            <person name="Guo H."/>
            <person name="Dou H."/>
            <person name="Li T."/>
            <person name="Mu C."/>
            <person name="Jiang W."/>
            <person name="Fu Q."/>
            <person name="Fu X."/>
            <person name="Miao Y."/>
            <person name="Liu J."/>
            <person name="Yu Q."/>
            <person name="Li R."/>
            <person name="Liao H."/>
            <person name="Li X."/>
            <person name="Kong Y."/>
            <person name="Jiang Z."/>
            <person name="Chourrout D."/>
            <person name="Li R."/>
            <person name="Bao Z."/>
        </authorList>
    </citation>
    <scope>NUCLEOTIDE SEQUENCE [LARGE SCALE GENOMIC DNA]</scope>
    <source>
        <strain evidence="1 2">PY_sf001</strain>
    </source>
</reference>